<gene>
    <name evidence="8 11" type="primary">ligA</name>
    <name evidence="11" type="ORF">K1X11_012390</name>
</gene>
<feature type="binding site" evidence="8">
    <location>
        <position position="322"/>
    </location>
    <ligand>
        <name>NAD(+)</name>
        <dbReference type="ChEBI" id="CHEBI:57540"/>
    </ligand>
</feature>
<keyword evidence="4 8" id="KW-0460">Magnesium</keyword>
<dbReference type="RefSeq" id="WP_221032855.1">
    <property type="nucleotide sequence ID" value="NZ_CP139781.1"/>
</dbReference>
<evidence type="ECO:0000259" key="9">
    <source>
        <dbReference type="SMART" id="SM00278"/>
    </source>
</evidence>
<comment type="cofactor">
    <cofactor evidence="8">
        <name>Mg(2+)</name>
        <dbReference type="ChEBI" id="CHEBI:18420"/>
    </cofactor>
    <cofactor evidence="8">
        <name>Mn(2+)</name>
        <dbReference type="ChEBI" id="CHEBI:29035"/>
    </cofactor>
</comment>
<keyword evidence="1 8" id="KW-0436">Ligase</keyword>
<keyword evidence="12" id="KW-1185">Reference proteome</keyword>
<feature type="binding site" evidence="8">
    <location>
        <position position="204"/>
    </location>
    <ligand>
        <name>NAD(+)</name>
        <dbReference type="ChEBI" id="CHEBI:57540"/>
    </ligand>
</feature>
<evidence type="ECO:0000256" key="8">
    <source>
        <dbReference type="HAMAP-Rule" id="MF_01588"/>
    </source>
</evidence>
<keyword evidence="8" id="KW-0862">Zinc</keyword>
<dbReference type="SUPFAM" id="SSF47781">
    <property type="entry name" value="RuvA domain 2-like"/>
    <property type="match status" value="1"/>
</dbReference>
<evidence type="ECO:0000256" key="5">
    <source>
        <dbReference type="ARBA" id="ARBA00023027"/>
    </source>
</evidence>
<dbReference type="SMART" id="SM00532">
    <property type="entry name" value="LIGANc"/>
    <property type="match status" value="1"/>
</dbReference>
<evidence type="ECO:0000256" key="4">
    <source>
        <dbReference type="ARBA" id="ARBA00022842"/>
    </source>
</evidence>
<dbReference type="SMART" id="SM00278">
    <property type="entry name" value="HhH1"/>
    <property type="match status" value="3"/>
</dbReference>
<dbReference type="PIRSF" id="PIRSF001604">
    <property type="entry name" value="LigA"/>
    <property type="match status" value="1"/>
</dbReference>
<dbReference type="Pfam" id="PF14520">
    <property type="entry name" value="HHH_5"/>
    <property type="match status" value="1"/>
</dbReference>
<feature type="active site" description="N6-AMP-lysine intermediate" evidence="8">
    <location>
        <position position="143"/>
    </location>
</feature>
<keyword evidence="2 8" id="KW-0235">DNA replication</keyword>
<dbReference type="Gene3D" id="3.30.470.30">
    <property type="entry name" value="DNA ligase/mRNA capping enzyme"/>
    <property type="match status" value="1"/>
</dbReference>
<keyword evidence="8" id="KW-0479">Metal-binding</keyword>
<evidence type="ECO:0000256" key="6">
    <source>
        <dbReference type="ARBA" id="ARBA00023204"/>
    </source>
</evidence>
<comment type="catalytic activity">
    <reaction evidence="7 8">
        <text>NAD(+) + (deoxyribonucleotide)n-3'-hydroxyl + 5'-phospho-(deoxyribonucleotide)m = (deoxyribonucleotide)n+m + AMP + beta-nicotinamide D-nucleotide.</text>
        <dbReference type="EC" id="6.5.1.2"/>
    </reaction>
</comment>
<feature type="domain" description="Helix-hairpin-helix DNA-binding motif class 1" evidence="9">
    <location>
        <begin position="511"/>
        <end position="530"/>
    </location>
</feature>
<dbReference type="Pfam" id="PF03120">
    <property type="entry name" value="OB_DNA_ligase"/>
    <property type="match status" value="1"/>
</dbReference>
<evidence type="ECO:0000256" key="2">
    <source>
        <dbReference type="ARBA" id="ARBA00022705"/>
    </source>
</evidence>
<dbReference type="HAMAP" id="MF_01588">
    <property type="entry name" value="DNA_ligase_A"/>
    <property type="match status" value="1"/>
</dbReference>
<dbReference type="InterPro" id="IPR012340">
    <property type="entry name" value="NA-bd_OB-fold"/>
</dbReference>
<dbReference type="PROSITE" id="PS01056">
    <property type="entry name" value="DNA_LIGASE_N2"/>
    <property type="match status" value="1"/>
</dbReference>
<keyword evidence="3 8" id="KW-0227">DNA damage</keyword>
<dbReference type="Proteomes" id="UP000738431">
    <property type="component" value="Chromosome"/>
</dbReference>
<evidence type="ECO:0000313" key="11">
    <source>
        <dbReference type="EMBL" id="WRQ85602.1"/>
    </source>
</evidence>
<evidence type="ECO:0000256" key="3">
    <source>
        <dbReference type="ARBA" id="ARBA00022763"/>
    </source>
</evidence>
<reference evidence="11 12" key="1">
    <citation type="submission" date="2021-08" db="EMBL/GenBank/DDBJ databases">
        <authorList>
            <person name="Zhang D."/>
            <person name="Zhang A."/>
            <person name="Wang L."/>
        </authorList>
    </citation>
    <scope>NUCLEOTIDE SEQUENCE [LARGE SCALE GENOMIC DNA]</scope>
    <source>
        <strain evidence="11 12">WL0086</strain>
    </source>
</reference>
<feature type="binding site" evidence="8">
    <location>
        <position position="463"/>
    </location>
    <ligand>
        <name>Zn(2+)</name>
        <dbReference type="ChEBI" id="CHEBI:29105"/>
    </ligand>
</feature>
<dbReference type="EC" id="6.5.1.2" evidence="8"/>
<dbReference type="Gene3D" id="1.10.287.610">
    <property type="entry name" value="Helix hairpin bin"/>
    <property type="match status" value="1"/>
</dbReference>
<protein>
    <recommendedName>
        <fullName evidence="8">DNA ligase</fullName>
        <ecNumber evidence="8">6.5.1.2</ecNumber>
    </recommendedName>
    <alternativeName>
        <fullName evidence="8">Polydeoxyribonucleotide synthase [NAD(+)]</fullName>
    </alternativeName>
</protein>
<dbReference type="InterPro" id="IPR003583">
    <property type="entry name" value="Hlx-hairpin-Hlx_DNA-bd_motif"/>
</dbReference>
<feature type="domain" description="NAD-dependent DNA ligase N-terminal" evidence="10">
    <location>
        <begin position="35"/>
        <end position="479"/>
    </location>
</feature>
<feature type="binding site" evidence="8">
    <location>
        <begin position="64"/>
        <end position="68"/>
    </location>
    <ligand>
        <name>NAD(+)</name>
        <dbReference type="ChEBI" id="CHEBI:57540"/>
    </ligand>
</feature>
<feature type="binding site" evidence="8">
    <location>
        <position position="458"/>
    </location>
    <ligand>
        <name>Zn(2+)</name>
        <dbReference type="ChEBI" id="CHEBI:29105"/>
    </ligand>
</feature>
<dbReference type="SUPFAM" id="SSF50249">
    <property type="entry name" value="Nucleic acid-binding proteins"/>
    <property type="match status" value="1"/>
</dbReference>
<proteinExistence type="inferred from homology"/>
<feature type="binding site" evidence="8">
    <location>
        <begin position="110"/>
        <end position="111"/>
    </location>
    <ligand>
        <name>NAD(+)</name>
        <dbReference type="ChEBI" id="CHEBI:57540"/>
    </ligand>
</feature>
<name>A0ABZ1C1T4_9BACT</name>
<dbReference type="InterPro" id="IPR004150">
    <property type="entry name" value="NAD_DNA_ligase_OB"/>
</dbReference>
<dbReference type="Gene3D" id="6.20.10.30">
    <property type="match status" value="1"/>
</dbReference>
<feature type="domain" description="Helix-hairpin-helix DNA-binding motif class 1" evidence="9">
    <location>
        <begin position="477"/>
        <end position="496"/>
    </location>
</feature>
<dbReference type="Pfam" id="PF01653">
    <property type="entry name" value="DNA_ligase_aden"/>
    <property type="match status" value="1"/>
</dbReference>
<organism evidence="11 12">
    <name type="scientific">Actomonas aquatica</name>
    <dbReference type="NCBI Taxonomy" id="2866162"/>
    <lineage>
        <taxon>Bacteria</taxon>
        <taxon>Pseudomonadati</taxon>
        <taxon>Verrucomicrobiota</taxon>
        <taxon>Opitutia</taxon>
        <taxon>Opitutales</taxon>
        <taxon>Opitutaceae</taxon>
        <taxon>Actomonas</taxon>
    </lineage>
</organism>
<dbReference type="InterPro" id="IPR010994">
    <property type="entry name" value="RuvA_2-like"/>
</dbReference>
<feature type="domain" description="Helix-hairpin-helix DNA-binding motif class 1" evidence="9">
    <location>
        <begin position="546"/>
        <end position="562"/>
    </location>
</feature>
<feature type="binding site" evidence="8">
    <location>
        <position position="164"/>
    </location>
    <ligand>
        <name>NAD(+)</name>
        <dbReference type="ChEBI" id="CHEBI:57540"/>
    </ligand>
</feature>
<dbReference type="InterPro" id="IPR033136">
    <property type="entry name" value="DNA_ligase_CS"/>
</dbReference>
<evidence type="ECO:0000313" key="12">
    <source>
        <dbReference type="Proteomes" id="UP000738431"/>
    </source>
</evidence>
<feature type="binding site" evidence="8">
    <location>
        <position position="443"/>
    </location>
    <ligand>
        <name>Zn(2+)</name>
        <dbReference type="ChEBI" id="CHEBI:29105"/>
    </ligand>
</feature>
<evidence type="ECO:0000256" key="7">
    <source>
        <dbReference type="ARBA" id="ARBA00034005"/>
    </source>
</evidence>
<dbReference type="Gene3D" id="2.40.50.140">
    <property type="entry name" value="Nucleic acid-binding proteins"/>
    <property type="match status" value="1"/>
</dbReference>
<keyword evidence="5 8" id="KW-0520">NAD</keyword>
<dbReference type="Gene3D" id="1.10.150.20">
    <property type="entry name" value="5' to 3' exonuclease, C-terminal subdomain"/>
    <property type="match status" value="2"/>
</dbReference>
<keyword evidence="8" id="KW-0464">Manganese</keyword>
<comment type="function">
    <text evidence="8">DNA ligase that catalyzes the formation of phosphodiester linkages between 5'-phosphoryl and 3'-hydroxyl groups in double-stranded DNA using NAD as a coenzyme and as the energy source for the reaction. It is essential for DNA replication and repair of damaged DNA.</text>
</comment>
<comment type="similarity">
    <text evidence="8">Belongs to the NAD-dependent DNA ligase family. LigA subfamily.</text>
</comment>
<dbReference type="InterPro" id="IPR013840">
    <property type="entry name" value="DNAligase_N"/>
</dbReference>
<dbReference type="NCBIfam" id="NF005932">
    <property type="entry name" value="PRK07956.1"/>
    <property type="match status" value="1"/>
</dbReference>
<dbReference type="SUPFAM" id="SSF56091">
    <property type="entry name" value="DNA ligase/mRNA capping enzyme, catalytic domain"/>
    <property type="match status" value="1"/>
</dbReference>
<reference evidence="11 12" key="2">
    <citation type="submission" date="2023-12" db="EMBL/GenBank/DDBJ databases">
        <title>Description of an unclassified Opitutus bacterium of Verrucomicrobiota.</title>
        <authorList>
            <person name="Zhang D.-F."/>
        </authorList>
    </citation>
    <scope>NUCLEOTIDE SEQUENCE [LARGE SCALE GENOMIC DNA]</scope>
    <source>
        <strain evidence="11 12">WL0086</strain>
    </source>
</reference>
<dbReference type="GO" id="GO:0003911">
    <property type="term" value="F:DNA ligase (NAD+) activity"/>
    <property type="evidence" value="ECO:0007669"/>
    <property type="project" value="UniProtKB-EC"/>
</dbReference>
<feature type="binding site" evidence="8">
    <location>
        <position position="346"/>
    </location>
    <ligand>
        <name>NAD(+)</name>
        <dbReference type="ChEBI" id="CHEBI:57540"/>
    </ligand>
</feature>
<feature type="binding site" evidence="8">
    <location>
        <position position="141"/>
    </location>
    <ligand>
        <name>NAD(+)</name>
        <dbReference type="ChEBI" id="CHEBI:57540"/>
    </ligand>
</feature>
<dbReference type="NCBIfam" id="TIGR00575">
    <property type="entry name" value="dnlj"/>
    <property type="match status" value="1"/>
</dbReference>
<accession>A0ABZ1C1T4</accession>
<evidence type="ECO:0000256" key="1">
    <source>
        <dbReference type="ARBA" id="ARBA00022598"/>
    </source>
</evidence>
<dbReference type="EMBL" id="CP139781">
    <property type="protein sequence ID" value="WRQ85602.1"/>
    <property type="molecule type" value="Genomic_DNA"/>
</dbReference>
<evidence type="ECO:0000259" key="10">
    <source>
        <dbReference type="SMART" id="SM00532"/>
    </source>
</evidence>
<keyword evidence="6 8" id="KW-0234">DNA repair</keyword>
<dbReference type="InterPro" id="IPR013839">
    <property type="entry name" value="DNAligase_adenylation"/>
</dbReference>
<feature type="binding site" evidence="8">
    <location>
        <position position="440"/>
    </location>
    <ligand>
        <name>Zn(2+)</name>
        <dbReference type="ChEBI" id="CHEBI:29105"/>
    </ligand>
</feature>
<dbReference type="InterPro" id="IPR001679">
    <property type="entry name" value="DNA_ligase"/>
</dbReference>
<sequence length="613" mass="66559">MRSAFRTTVFLLWSLLLAGLCGFLLASIAGAVEPALAARIESLREEIVHHDELYFQRAAPEITDYEYDLLKLELRRLEQEAGMAPSEAARFGDDTTGEWPQVAHRLPMLSLDKAYTEAEVADYFARVRSFAGDGPLRFVIEPKYDGVAVNVRLEAGGLVSAATRGDGASGEEVTRQIASMRGLHYSAGWDPDPVPVQSIELRGEVYLTHDDFAALNAERVARGEEPFRHPRSVAAGAIKLEDLALVAQRRLSLVFHGWGAVEPYEATPASVSAFHCWLEERALPFVSEAVYVEADDVADLNVAIAEFARRELAYPTDGVVIKVDDTELQRRIGDGPTAPRWALARKFVPPRARTVLRDVSWQVGRTGSLTPVAEFDPVVLGGASISRASLHHAGEIRRRDLRIGDTVWIEKAGEIIPQLAGVDEDARPVDARPYALPEVCPSCGKTLRSESEDTQLVCANRACPEQTVQRLLHYTSRSAAYVRGLGPGLAHKLVAAELVRSPADLYQLESAQLIVLPGVGKRSAERLLEAIEESRSTPLRRVLVGLGLPGVGPAGAKALANGLRQLGDLLDDTTVAESLAVLGPATAADVRGVLREPAVRTEIARLADELVSP</sequence>